<feature type="domain" description="Aromatic amino acid beta-eliminating lyase/threonine aldolase" evidence="4">
    <location>
        <begin position="9"/>
        <end position="292"/>
    </location>
</feature>
<evidence type="ECO:0000313" key="6">
    <source>
        <dbReference type="Proteomes" id="UP000823941"/>
    </source>
</evidence>
<dbReference type="InterPro" id="IPR015424">
    <property type="entry name" value="PyrdxlP-dep_Trfase"/>
</dbReference>
<keyword evidence="3" id="KW-0663">Pyridoxal phosphate</keyword>
<protein>
    <recommendedName>
        <fullName evidence="4">Aromatic amino acid beta-eliminating lyase/threonine aldolase domain-containing protein</fullName>
    </recommendedName>
</protein>
<evidence type="ECO:0000256" key="2">
    <source>
        <dbReference type="ARBA" id="ARBA00006966"/>
    </source>
</evidence>
<keyword evidence="6" id="KW-1185">Reference proteome</keyword>
<dbReference type="PIRSF" id="PIRSF017617">
    <property type="entry name" value="Thr_aldolase"/>
    <property type="match status" value="1"/>
</dbReference>
<dbReference type="InterPro" id="IPR001597">
    <property type="entry name" value="ArAA_b-elim_lyase/Thr_aldolase"/>
</dbReference>
<sequence length="375" mass="41022">MTNEAMVIDLRSDTVTKPTDSMRKAIEAAEVGDDVYGEDPTVNKLQDTVAQMLGKEAALFVPSGTMANLIAIMVHCHKRGAEMLCGDQSHIFKRETGGAHLTGVQLTPLKNLPDGTFDLNDLEKHVRGSDIHEPVTMMVAVENTHSYCGGKVLPLAWIDKLAAIAKKRSLMLHMDGARLFNASEHLKEDPSRVVRDCDSVSVCFSKGLGAPVGTVLAGTKGFIEQARRMRKMLGGGMRQAGLLAAAALVALDESLPSLYSDHRRAQYLAKSIKDLKLKSFSVDVENQHTNIIHVMINEKSTVISKKLVERLSIVSQSETNKDCKTADSKGIIVKASSKPNDKTLRFVLHHDVNDDELRLAVKKITFVLKEVESNG</sequence>
<comment type="similarity">
    <text evidence="2">Belongs to the threonine aldolase family.</text>
</comment>
<proteinExistence type="inferred from homology"/>
<evidence type="ECO:0000259" key="4">
    <source>
        <dbReference type="Pfam" id="PF01212"/>
    </source>
</evidence>
<dbReference type="InterPro" id="IPR015422">
    <property type="entry name" value="PyrdxlP-dep_Trfase_small"/>
</dbReference>
<dbReference type="Gene3D" id="3.90.1150.10">
    <property type="entry name" value="Aspartate Aminotransferase, domain 1"/>
    <property type="match status" value="1"/>
</dbReference>
<dbReference type="NCBIfam" id="NF041359">
    <property type="entry name" value="GntG_guanitoxin"/>
    <property type="match status" value="1"/>
</dbReference>
<dbReference type="SUPFAM" id="SSF53383">
    <property type="entry name" value="PLP-dependent transferases"/>
    <property type="match status" value="1"/>
</dbReference>
<dbReference type="EMBL" id="JAHIBW010000017">
    <property type="protein sequence ID" value="KAG7302777.1"/>
    <property type="molecule type" value="Genomic_DNA"/>
</dbReference>
<evidence type="ECO:0000256" key="1">
    <source>
        <dbReference type="ARBA" id="ARBA00001933"/>
    </source>
</evidence>
<dbReference type="PANTHER" id="PTHR48097:SF9">
    <property type="entry name" value="L-THREONINE ALDOLASE"/>
    <property type="match status" value="1"/>
</dbReference>
<dbReference type="InterPro" id="IPR023603">
    <property type="entry name" value="Low_specificity_L-TA-like"/>
</dbReference>
<dbReference type="Gene3D" id="3.40.640.10">
    <property type="entry name" value="Type I PLP-dependent aspartate aminotransferase-like (Major domain)"/>
    <property type="match status" value="1"/>
</dbReference>
<accession>A0ABQ7QC29</accession>
<dbReference type="PANTHER" id="PTHR48097">
    <property type="entry name" value="L-THREONINE ALDOLASE-RELATED"/>
    <property type="match status" value="1"/>
</dbReference>
<comment type="cofactor">
    <cofactor evidence="1">
        <name>pyridoxal 5'-phosphate</name>
        <dbReference type="ChEBI" id="CHEBI:597326"/>
    </cofactor>
</comment>
<dbReference type="InterPro" id="IPR015421">
    <property type="entry name" value="PyrdxlP-dep_Trfase_major"/>
</dbReference>
<gene>
    <name evidence="5" type="ORF">JYU34_012740</name>
</gene>
<evidence type="ECO:0000313" key="5">
    <source>
        <dbReference type="EMBL" id="KAG7302777.1"/>
    </source>
</evidence>
<reference evidence="5 6" key="1">
    <citation type="submission" date="2021-06" db="EMBL/GenBank/DDBJ databases">
        <title>A haploid diamondback moth (Plutella xylostella L.) genome assembly resolves 31 chromosomes and identifies a diamide resistance mutation.</title>
        <authorList>
            <person name="Ward C.M."/>
            <person name="Perry K.D."/>
            <person name="Baker G."/>
            <person name="Powis K."/>
            <person name="Heckel D.G."/>
            <person name="Baxter S.W."/>
        </authorList>
    </citation>
    <scope>NUCLEOTIDE SEQUENCE [LARGE SCALE GENOMIC DNA]</scope>
    <source>
        <strain evidence="5 6">LV</strain>
        <tissue evidence="5">Single pupa</tissue>
    </source>
</reference>
<name>A0ABQ7QC29_PLUXY</name>
<organism evidence="5 6">
    <name type="scientific">Plutella xylostella</name>
    <name type="common">Diamondback moth</name>
    <name type="synonym">Plutella maculipennis</name>
    <dbReference type="NCBI Taxonomy" id="51655"/>
    <lineage>
        <taxon>Eukaryota</taxon>
        <taxon>Metazoa</taxon>
        <taxon>Ecdysozoa</taxon>
        <taxon>Arthropoda</taxon>
        <taxon>Hexapoda</taxon>
        <taxon>Insecta</taxon>
        <taxon>Pterygota</taxon>
        <taxon>Neoptera</taxon>
        <taxon>Endopterygota</taxon>
        <taxon>Lepidoptera</taxon>
        <taxon>Glossata</taxon>
        <taxon>Ditrysia</taxon>
        <taxon>Yponomeutoidea</taxon>
        <taxon>Plutellidae</taxon>
        <taxon>Plutella</taxon>
    </lineage>
</organism>
<comment type="caution">
    <text evidence="5">The sequence shown here is derived from an EMBL/GenBank/DDBJ whole genome shotgun (WGS) entry which is preliminary data.</text>
</comment>
<evidence type="ECO:0000256" key="3">
    <source>
        <dbReference type="ARBA" id="ARBA00022898"/>
    </source>
</evidence>
<dbReference type="Proteomes" id="UP000823941">
    <property type="component" value="Chromosome 17"/>
</dbReference>
<dbReference type="Pfam" id="PF01212">
    <property type="entry name" value="Beta_elim_lyase"/>
    <property type="match status" value="1"/>
</dbReference>